<accession>A0A6P1YK23</accession>
<dbReference type="AlphaFoldDB" id="A0A6P1YK23"/>
<sequence>MAAISRHPLRLSQLVEQGHRASIIADLARRDEEAQGAGIGIGDGVHLGVHAATDPAGQAAEIPFLPQGWKPCGGLETGRIERDGLGFGPLGG</sequence>
<dbReference type="KEGG" id="apra:G3A50_04570"/>
<evidence type="ECO:0000313" key="1">
    <source>
        <dbReference type="EMBL" id="QIB33066.1"/>
    </source>
</evidence>
<gene>
    <name evidence="1" type="ORF">G3A50_04570</name>
</gene>
<reference evidence="1 2" key="1">
    <citation type="submission" date="2020-02" db="EMBL/GenBank/DDBJ databases">
        <authorList>
            <person name="Li G."/>
        </authorList>
    </citation>
    <scope>NUCLEOTIDE SEQUENCE [LARGE SCALE GENOMIC DNA]</scope>
    <source>
        <strain evidence="1 2">DSM 102029</strain>
    </source>
</reference>
<dbReference type="EMBL" id="CP048630">
    <property type="protein sequence ID" value="QIB33066.1"/>
    <property type="molecule type" value="Genomic_DNA"/>
</dbReference>
<proteinExistence type="predicted"/>
<keyword evidence="2" id="KW-1185">Reference proteome</keyword>
<name>A0A6P1YK23_9HYPH</name>
<evidence type="ECO:0000313" key="2">
    <source>
        <dbReference type="Proteomes" id="UP000464751"/>
    </source>
</evidence>
<organism evidence="1 2">
    <name type="scientific">Ancylobacter pratisalsi</name>
    <dbReference type="NCBI Taxonomy" id="1745854"/>
    <lineage>
        <taxon>Bacteria</taxon>
        <taxon>Pseudomonadati</taxon>
        <taxon>Pseudomonadota</taxon>
        <taxon>Alphaproteobacteria</taxon>
        <taxon>Hyphomicrobiales</taxon>
        <taxon>Xanthobacteraceae</taxon>
        <taxon>Ancylobacter</taxon>
    </lineage>
</organism>
<dbReference type="Proteomes" id="UP000464751">
    <property type="component" value="Chromosome"/>
</dbReference>
<protein>
    <submittedName>
        <fullName evidence="1">Uncharacterized protein</fullName>
    </submittedName>
</protein>